<keyword evidence="5 13" id="KW-0444">Lipid biosynthesis</keyword>
<evidence type="ECO:0000256" key="12">
    <source>
        <dbReference type="ARBA" id="ARBA00029757"/>
    </source>
</evidence>
<comment type="caution">
    <text evidence="15">The sequence shown here is derived from an EMBL/GenBank/DDBJ whole genome shotgun (WGS) entry which is preliminary data.</text>
</comment>
<keyword evidence="10 13" id="KW-0067">ATP-binding</keyword>
<comment type="pathway">
    <text evidence="2 13">Glycolipid biosynthesis; lipid IV(A) biosynthesis; lipid IV(A) from (3R)-3-hydroxytetradecanoyl-[acyl-carrier-protein] and UDP-N-acetyl-alpha-D-glucosamine: step 6/6.</text>
</comment>
<dbReference type="PANTHER" id="PTHR42724:SF1">
    <property type="entry name" value="TETRAACYLDISACCHARIDE 4'-KINASE, MITOCHONDRIAL-RELATED"/>
    <property type="match status" value="1"/>
</dbReference>
<evidence type="ECO:0000256" key="13">
    <source>
        <dbReference type="HAMAP-Rule" id="MF_00409"/>
    </source>
</evidence>
<evidence type="ECO:0000256" key="7">
    <source>
        <dbReference type="ARBA" id="ARBA00022679"/>
    </source>
</evidence>
<evidence type="ECO:0000313" key="16">
    <source>
        <dbReference type="Proteomes" id="UP001139447"/>
    </source>
</evidence>
<dbReference type="AlphaFoldDB" id="A0A9X1VU67"/>
<evidence type="ECO:0000256" key="2">
    <source>
        <dbReference type="ARBA" id="ARBA00004870"/>
    </source>
</evidence>
<dbReference type="InterPro" id="IPR027417">
    <property type="entry name" value="P-loop_NTPase"/>
</dbReference>
<keyword evidence="8 13" id="KW-0547">Nucleotide-binding</keyword>
<accession>A0A9X1VU67</accession>
<evidence type="ECO:0000256" key="6">
    <source>
        <dbReference type="ARBA" id="ARBA00022556"/>
    </source>
</evidence>
<name>A0A9X1VU67_9BURK</name>
<dbReference type="EC" id="2.7.1.130" evidence="3 13"/>
<sequence length="348" mass="37585">MRDALQAAWLRRGGLAWLLWPVSLLFGALAALRRGLYRAGLLRIGRVPVPVIVVGNVVAGGAGKTPLVIALVRHLHERGWQPGVVSRGYGRRSQDCVEVQPSSPVAETGDEPLLIARAGAVPVFVARRRLDAARALLAAHPATDVIVCDDGLQHLALHRDIEICMFDDRGTGNGLLLPAGPLREPWPRRAAPAPALVLHSGARPAFAGFTARRALAPEAVRADGSRLALAALRGRPLLALAAVARPEAFFDMLRAQGLQLARTLALPDHYDFDSWKRPPDEDLPLICTEKDAVKLWRTEPGALAVPLYFEPEPAFLQALDQLLPEAPRARLSSPDASSREPLNGQQTP</sequence>
<dbReference type="GO" id="GO:0009245">
    <property type="term" value="P:lipid A biosynthetic process"/>
    <property type="evidence" value="ECO:0007669"/>
    <property type="project" value="UniProtKB-UniRule"/>
</dbReference>
<evidence type="ECO:0000256" key="10">
    <source>
        <dbReference type="ARBA" id="ARBA00022840"/>
    </source>
</evidence>
<keyword evidence="7 13" id="KW-0808">Transferase</keyword>
<dbReference type="Proteomes" id="UP001139447">
    <property type="component" value="Unassembled WGS sequence"/>
</dbReference>
<proteinExistence type="inferred from homology"/>
<dbReference type="EMBL" id="JALGBI010000001">
    <property type="protein sequence ID" value="MCJ0763392.1"/>
    <property type="molecule type" value="Genomic_DNA"/>
</dbReference>
<reference evidence="15" key="1">
    <citation type="submission" date="2022-03" db="EMBL/GenBank/DDBJ databases">
        <authorList>
            <person name="Woo C.Y."/>
        </authorList>
    </citation>
    <scope>NUCLEOTIDE SEQUENCE</scope>
    <source>
        <strain evidence="15">CYS-02</strain>
    </source>
</reference>
<dbReference type="HAMAP" id="MF_00409">
    <property type="entry name" value="LpxK"/>
    <property type="match status" value="1"/>
</dbReference>
<protein>
    <recommendedName>
        <fullName evidence="4 13">Tetraacyldisaccharide 4'-kinase</fullName>
        <ecNumber evidence="3 13">2.7.1.130</ecNumber>
    </recommendedName>
    <alternativeName>
        <fullName evidence="12 13">Lipid A 4'-kinase</fullName>
    </alternativeName>
</protein>
<keyword evidence="11 13" id="KW-0443">Lipid metabolism</keyword>
<comment type="similarity">
    <text evidence="13">Belongs to the LpxK family.</text>
</comment>
<dbReference type="RefSeq" id="WP_243305984.1">
    <property type="nucleotide sequence ID" value="NZ_JALGBI010000001.1"/>
</dbReference>
<dbReference type="SUPFAM" id="SSF52540">
    <property type="entry name" value="P-loop containing nucleoside triphosphate hydrolases"/>
    <property type="match status" value="1"/>
</dbReference>
<feature type="binding site" evidence="13">
    <location>
        <begin position="58"/>
        <end position="65"/>
    </location>
    <ligand>
        <name>ATP</name>
        <dbReference type="ChEBI" id="CHEBI:30616"/>
    </ligand>
</feature>
<evidence type="ECO:0000256" key="9">
    <source>
        <dbReference type="ARBA" id="ARBA00022777"/>
    </source>
</evidence>
<keyword evidence="6 13" id="KW-0441">Lipid A biosynthesis</keyword>
<keyword evidence="16" id="KW-1185">Reference proteome</keyword>
<comment type="function">
    <text evidence="1 13">Transfers the gamma-phosphate of ATP to the 4'-position of a tetraacyldisaccharide 1-phosphate intermediate (termed DS-1-P) to form tetraacyldisaccharide 1,4'-bis-phosphate (lipid IVA).</text>
</comment>
<dbReference type="GO" id="GO:0009244">
    <property type="term" value="P:lipopolysaccharide core region biosynthetic process"/>
    <property type="evidence" value="ECO:0007669"/>
    <property type="project" value="TreeGrafter"/>
</dbReference>
<dbReference type="GO" id="GO:0009029">
    <property type="term" value="F:lipid-A 4'-kinase activity"/>
    <property type="evidence" value="ECO:0007669"/>
    <property type="project" value="UniProtKB-UniRule"/>
</dbReference>
<evidence type="ECO:0000256" key="1">
    <source>
        <dbReference type="ARBA" id="ARBA00002274"/>
    </source>
</evidence>
<feature type="region of interest" description="Disordered" evidence="14">
    <location>
        <begin position="327"/>
        <end position="348"/>
    </location>
</feature>
<evidence type="ECO:0000256" key="5">
    <source>
        <dbReference type="ARBA" id="ARBA00022516"/>
    </source>
</evidence>
<gene>
    <name evidence="13 15" type="primary">lpxK</name>
    <name evidence="15" type="ORF">MMF98_09235</name>
</gene>
<comment type="catalytic activity">
    <reaction evidence="13">
        <text>a lipid A disaccharide + ATP = a lipid IVA + ADP + H(+)</text>
        <dbReference type="Rhea" id="RHEA:67840"/>
        <dbReference type="ChEBI" id="CHEBI:15378"/>
        <dbReference type="ChEBI" id="CHEBI:30616"/>
        <dbReference type="ChEBI" id="CHEBI:176343"/>
        <dbReference type="ChEBI" id="CHEBI:176425"/>
        <dbReference type="ChEBI" id="CHEBI:456216"/>
        <dbReference type="EC" id="2.7.1.130"/>
    </reaction>
</comment>
<organism evidence="15 16">
    <name type="scientific">Variovorax terrae</name>
    <dbReference type="NCBI Taxonomy" id="2923278"/>
    <lineage>
        <taxon>Bacteria</taxon>
        <taxon>Pseudomonadati</taxon>
        <taxon>Pseudomonadota</taxon>
        <taxon>Betaproteobacteria</taxon>
        <taxon>Burkholderiales</taxon>
        <taxon>Comamonadaceae</taxon>
        <taxon>Variovorax</taxon>
    </lineage>
</organism>
<evidence type="ECO:0000256" key="11">
    <source>
        <dbReference type="ARBA" id="ARBA00023098"/>
    </source>
</evidence>
<dbReference type="InterPro" id="IPR003758">
    <property type="entry name" value="LpxK"/>
</dbReference>
<dbReference type="Pfam" id="PF02606">
    <property type="entry name" value="LpxK"/>
    <property type="match status" value="1"/>
</dbReference>
<evidence type="ECO:0000313" key="15">
    <source>
        <dbReference type="EMBL" id="MCJ0763392.1"/>
    </source>
</evidence>
<evidence type="ECO:0000256" key="8">
    <source>
        <dbReference type="ARBA" id="ARBA00022741"/>
    </source>
</evidence>
<evidence type="ECO:0000256" key="4">
    <source>
        <dbReference type="ARBA" id="ARBA00016436"/>
    </source>
</evidence>
<evidence type="ECO:0000256" key="14">
    <source>
        <dbReference type="SAM" id="MobiDB-lite"/>
    </source>
</evidence>
<dbReference type="GO" id="GO:0005886">
    <property type="term" value="C:plasma membrane"/>
    <property type="evidence" value="ECO:0007669"/>
    <property type="project" value="TreeGrafter"/>
</dbReference>
<dbReference type="PANTHER" id="PTHR42724">
    <property type="entry name" value="TETRAACYLDISACCHARIDE 4'-KINASE"/>
    <property type="match status" value="1"/>
</dbReference>
<evidence type="ECO:0000256" key="3">
    <source>
        <dbReference type="ARBA" id="ARBA00012071"/>
    </source>
</evidence>
<keyword evidence="9 13" id="KW-0418">Kinase</keyword>
<dbReference type="NCBIfam" id="TIGR00682">
    <property type="entry name" value="lpxK"/>
    <property type="match status" value="1"/>
</dbReference>
<dbReference type="GO" id="GO:0005524">
    <property type="term" value="F:ATP binding"/>
    <property type="evidence" value="ECO:0007669"/>
    <property type="project" value="UniProtKB-UniRule"/>
</dbReference>